<dbReference type="Gene3D" id="1.10.150.20">
    <property type="entry name" value="5' to 3' exonuclease, C-terminal subdomain"/>
    <property type="match status" value="1"/>
</dbReference>
<dbReference type="Pfam" id="PF02739">
    <property type="entry name" value="5_3_exonuc_N"/>
    <property type="match status" value="1"/>
</dbReference>
<evidence type="ECO:0000259" key="3">
    <source>
        <dbReference type="SMART" id="SM00475"/>
    </source>
</evidence>
<evidence type="ECO:0000313" key="4">
    <source>
        <dbReference type="EMBL" id="QFG75016.1"/>
    </source>
</evidence>
<protein>
    <submittedName>
        <fullName evidence="4">5'-3' exonuclease-like protein</fullName>
    </submittedName>
</protein>
<dbReference type="InterPro" id="IPR002421">
    <property type="entry name" value="5-3_exonuclease"/>
</dbReference>
<organism evidence="4">
    <name type="scientific">Megaviridae environmental sample</name>
    <dbReference type="NCBI Taxonomy" id="1737588"/>
    <lineage>
        <taxon>Viruses</taxon>
        <taxon>Varidnaviria</taxon>
        <taxon>Bamfordvirae</taxon>
        <taxon>Nucleocytoviricota</taxon>
        <taxon>Megaviricetes</taxon>
        <taxon>Imitervirales</taxon>
        <taxon>Mimiviridae</taxon>
        <taxon>environmental samples</taxon>
    </lineage>
</organism>
<keyword evidence="2" id="KW-0378">Hydrolase</keyword>
<dbReference type="SMART" id="SM00475">
    <property type="entry name" value="53EXOc"/>
    <property type="match status" value="1"/>
</dbReference>
<dbReference type="EMBL" id="MN448296">
    <property type="protein sequence ID" value="QFG75016.1"/>
    <property type="molecule type" value="Genomic_DNA"/>
</dbReference>
<name>A0A5J6VL85_9VIRU</name>
<evidence type="ECO:0000256" key="2">
    <source>
        <dbReference type="ARBA" id="ARBA00022801"/>
    </source>
</evidence>
<keyword evidence="4" id="KW-0269">Exonuclease</keyword>
<dbReference type="GO" id="GO:0008409">
    <property type="term" value="F:5'-3' exonuclease activity"/>
    <property type="evidence" value="ECO:0007669"/>
    <property type="project" value="InterPro"/>
</dbReference>
<accession>A0A5J6VL85</accession>
<dbReference type="PANTHER" id="PTHR42646">
    <property type="entry name" value="FLAP ENDONUCLEASE XNI"/>
    <property type="match status" value="1"/>
</dbReference>
<dbReference type="Gene3D" id="3.40.50.1010">
    <property type="entry name" value="5'-nuclease"/>
    <property type="match status" value="1"/>
</dbReference>
<dbReference type="InterPro" id="IPR038969">
    <property type="entry name" value="FEN"/>
</dbReference>
<feature type="domain" description="5'-3' exonuclease" evidence="3">
    <location>
        <begin position="2"/>
        <end position="264"/>
    </location>
</feature>
<keyword evidence="1" id="KW-0540">Nuclease</keyword>
<dbReference type="GO" id="GO:0003677">
    <property type="term" value="F:DNA binding"/>
    <property type="evidence" value="ECO:0007669"/>
    <property type="project" value="InterPro"/>
</dbReference>
<evidence type="ECO:0000256" key="1">
    <source>
        <dbReference type="ARBA" id="ARBA00022722"/>
    </source>
</evidence>
<dbReference type="SUPFAM" id="SSF88723">
    <property type="entry name" value="PIN domain-like"/>
    <property type="match status" value="1"/>
</dbReference>
<dbReference type="InterPro" id="IPR020046">
    <property type="entry name" value="5-3_exonucl_a-hlix_arch_N"/>
</dbReference>
<dbReference type="GO" id="GO:0017108">
    <property type="term" value="F:5'-flap endonuclease activity"/>
    <property type="evidence" value="ECO:0007669"/>
    <property type="project" value="InterPro"/>
</dbReference>
<dbReference type="InterPro" id="IPR036279">
    <property type="entry name" value="5-3_exonuclease_C_sf"/>
</dbReference>
<dbReference type="InterPro" id="IPR029060">
    <property type="entry name" value="PIN-like_dom_sf"/>
</dbReference>
<dbReference type="SUPFAM" id="SSF47807">
    <property type="entry name" value="5' to 3' exonuclease, C-terminal subdomain"/>
    <property type="match status" value="1"/>
</dbReference>
<dbReference type="GO" id="GO:0033567">
    <property type="term" value="P:DNA replication, Okazaki fragment processing"/>
    <property type="evidence" value="ECO:0007669"/>
    <property type="project" value="InterPro"/>
</dbReference>
<sequence>MIYVFIDGSYFVFYRYHALIKYWRHAKSDDLLVLDDPFKSEEFKQKYIQMIYKTLDELPKKLKLTKQDYRVYLAKDCPRKQIWRNEYLPEKSYKGKRTNNSHIGAFFQLIKSQQVFENYNNYPLNILSQDKLEADDLIALSVQHITDFDKIYILSQDMDYTQLLHENIYLFNMRFKNVITDRNSTRNPEKDLFIKCVIGDKSDNIPGVFKRCGKKTAETYYENKDLFKQKLAVENREEQYTLNRQLIDFTNIPEELNTLFIETYKELF</sequence>
<dbReference type="PANTHER" id="PTHR42646:SF2">
    <property type="entry name" value="5'-3' EXONUCLEASE FAMILY PROTEIN"/>
    <property type="match status" value="1"/>
</dbReference>
<proteinExistence type="predicted"/>
<reference evidence="4" key="1">
    <citation type="journal article" date="2019" name="Philos. Trans. R. Soc. Lond., B, Biol. Sci.">
        <title>Targeted metagenomic recovery of four divergent viruses reveals shared and distinctive characteristics of giant viruses of marine eukaryotes.</title>
        <authorList>
            <person name="Needham D.M."/>
            <person name="Poirier C."/>
            <person name="Hehenberger E."/>
            <person name="Jimenez V."/>
            <person name="Swalwell J.E."/>
            <person name="Santoro A.E."/>
            <person name="Worden A.Z."/>
        </authorList>
    </citation>
    <scope>NUCLEOTIDE SEQUENCE</scope>
    <source>
        <strain evidence="4">OPacV-421</strain>
    </source>
</reference>